<dbReference type="RefSeq" id="WP_253744507.1">
    <property type="nucleotide sequence ID" value="NZ_BAABKA010000015.1"/>
</dbReference>
<gene>
    <name evidence="1" type="ORF">HD597_004398</name>
</gene>
<name>A0A9X2GMK3_9ACTN</name>
<evidence type="ECO:0000313" key="2">
    <source>
        <dbReference type="Proteomes" id="UP001139648"/>
    </source>
</evidence>
<proteinExistence type="predicted"/>
<dbReference type="AlphaFoldDB" id="A0A9X2GMK3"/>
<evidence type="ECO:0000313" key="1">
    <source>
        <dbReference type="EMBL" id="MCP2357378.1"/>
    </source>
</evidence>
<dbReference type="EMBL" id="JAMZEB010000002">
    <property type="protein sequence ID" value="MCP2357378.1"/>
    <property type="molecule type" value="Genomic_DNA"/>
</dbReference>
<organism evidence="1 2">
    <name type="scientific">Nonomuraea thailandensis</name>
    <dbReference type="NCBI Taxonomy" id="1188745"/>
    <lineage>
        <taxon>Bacteria</taxon>
        <taxon>Bacillati</taxon>
        <taxon>Actinomycetota</taxon>
        <taxon>Actinomycetes</taxon>
        <taxon>Streptosporangiales</taxon>
        <taxon>Streptosporangiaceae</taxon>
        <taxon>Nonomuraea</taxon>
    </lineage>
</organism>
<comment type="caution">
    <text evidence="1">The sequence shown here is derived from an EMBL/GenBank/DDBJ whole genome shotgun (WGS) entry which is preliminary data.</text>
</comment>
<dbReference type="Proteomes" id="UP001139648">
    <property type="component" value="Unassembled WGS sequence"/>
</dbReference>
<sequence length="84" mass="9158">MSLPYPLSMEVSCPLNDVPALTLSSSAHAVNADLLAGPVEVVVEWSEDGQSWVEGPDARFLRIKRRGDGTDRAGLERYELPGYV</sequence>
<reference evidence="1" key="1">
    <citation type="submission" date="2022-06" db="EMBL/GenBank/DDBJ databases">
        <title>Sequencing the genomes of 1000 actinobacteria strains.</title>
        <authorList>
            <person name="Klenk H.-P."/>
        </authorList>
    </citation>
    <scope>NUCLEOTIDE SEQUENCE</scope>
    <source>
        <strain evidence="1">DSM 46694</strain>
    </source>
</reference>
<protein>
    <submittedName>
        <fullName evidence="1">Uncharacterized protein</fullName>
    </submittedName>
</protein>
<accession>A0A9X2GMK3</accession>
<keyword evidence="2" id="KW-1185">Reference proteome</keyword>